<protein>
    <submittedName>
        <fullName evidence="1">Uncharacterized protein</fullName>
    </submittedName>
</protein>
<reference evidence="1 2" key="1">
    <citation type="submission" date="2019-03" db="EMBL/GenBank/DDBJ databases">
        <title>Single cell metagenomics reveals metabolic interactions within the superorganism composed of flagellate Streblomastix strix and complex community of Bacteroidetes bacteria on its surface.</title>
        <authorList>
            <person name="Treitli S.C."/>
            <person name="Kolisko M."/>
            <person name="Husnik F."/>
            <person name="Keeling P."/>
            <person name="Hampl V."/>
        </authorList>
    </citation>
    <scope>NUCLEOTIDE SEQUENCE [LARGE SCALE GENOMIC DNA]</scope>
    <source>
        <strain evidence="1">ST1C</strain>
    </source>
</reference>
<organism evidence="1 2">
    <name type="scientific">Streblomastix strix</name>
    <dbReference type="NCBI Taxonomy" id="222440"/>
    <lineage>
        <taxon>Eukaryota</taxon>
        <taxon>Metamonada</taxon>
        <taxon>Preaxostyla</taxon>
        <taxon>Oxymonadida</taxon>
        <taxon>Streblomastigidae</taxon>
        <taxon>Streblomastix</taxon>
    </lineage>
</organism>
<feature type="non-terminal residue" evidence="1">
    <location>
        <position position="1"/>
    </location>
</feature>
<dbReference type="Proteomes" id="UP000324800">
    <property type="component" value="Unassembled WGS sequence"/>
</dbReference>
<comment type="caution">
    <text evidence="1">The sequence shown here is derived from an EMBL/GenBank/DDBJ whole genome shotgun (WGS) entry which is preliminary data.</text>
</comment>
<gene>
    <name evidence="1" type="ORF">EZS28_017582</name>
</gene>
<accession>A0A5J4VW25</accession>
<dbReference type="EMBL" id="SNRW01004604">
    <property type="protein sequence ID" value="KAA6386891.1"/>
    <property type="molecule type" value="Genomic_DNA"/>
</dbReference>
<proteinExistence type="predicted"/>
<sequence length="1046" mass="122286">FISGFGFIEVGAEVLNNIPIPNKDFRAITYDEKGGIFRLGWLEIFKWDRTINEKRKITFEIDLREDIPQKTIRIFFRGEESPIIFVNIPKQLKIYLAHDNLPGTKYENNIFEIPKPSEQKICEYERVIDYNMDLSMFNLEQKEKEKLITQNPESFKSAIVDEQIPINFEELANQMNSQENQTGIITAEEKQTQFQLALQIKNPLKILEKGVFRINNYFMITQNSRRFGMIADGSEVFNNIPISNKDFRAITYDEKQGILRLGWFEVFKWNYAPKDTQQPWVTFEIDLREEIEHNTARLFIGSEESPIIFMDVPKKLKIYVAFEPNTDAKNELQLFKILQPANAKFALYMNGKLLWKRNSSSTSVNQLPVWTYLCLQLDMECDEKTAKFFLGEKLNEEIELGVSKLPPDIQVVYLATGPLRAYKSHKKERIGQIITKLVEWIELSKQDNEQYEQLIEIERKMPLKMKSINQIFEKAVFRVSNKYINSENSRRFGFIADGDEILNNIPIPEKNFRAITYDEKEIIFEVDLRDDVAQNSIRIFCEFEQCPIIFVNVPKRLKLYFAFDSQPDTKFNHQIFKLPKPTKPKDGEYERVIDYNMDLSVLNLEQKEKEKFMTQNPEKNKATIFDEQIPINFEELLNQMNLQENQTGIITAEDRQAQSQVALQTKNPLKILEKGVFRINNYFINTQNSRRFGMIADGSEVFNNIPISNKDFRAITYDEKEGILRLGWLEVFKWNYASKDLQQPWITFEIDLREEIEHNTARLFIGSEESPIIFMDVPKKLKIYVAFEPNTDAKNELQLFKILQPSNAKKIPYTKIIDYRMNIQQEEEKEIQTQILSELKIRQQNDNTPTIGTGIQITDFRGIVSRILTVSNTKQVGGIAVVNSNEIIPKRLNFNDMINLKGIVFFLPEFALYMNGKLLWKRNSSSTSVNQLPVWTYLCLQLDMECDEKTAKFFLGEKLNEEIELGISKLPPDIQVVILAAGALKAYKSHNTERKGQGITKLVEWIDLSKQDNEQYEQLIEMERKMPLKLKSINYIFEKAVFRVSN</sequence>
<evidence type="ECO:0000313" key="2">
    <source>
        <dbReference type="Proteomes" id="UP000324800"/>
    </source>
</evidence>
<dbReference type="AlphaFoldDB" id="A0A5J4VW25"/>
<evidence type="ECO:0000313" key="1">
    <source>
        <dbReference type="EMBL" id="KAA6386891.1"/>
    </source>
</evidence>
<feature type="non-terminal residue" evidence="1">
    <location>
        <position position="1046"/>
    </location>
</feature>
<name>A0A5J4VW25_9EUKA</name>